<evidence type="ECO:0000256" key="2">
    <source>
        <dbReference type="SAM" id="MobiDB-lite"/>
    </source>
</evidence>
<dbReference type="PANTHER" id="PTHR46207:SF1">
    <property type="entry name" value="PROTEIN RCC2"/>
    <property type="match status" value="1"/>
</dbReference>
<dbReference type="PROSITE" id="PS50012">
    <property type="entry name" value="RCC1_3"/>
    <property type="match status" value="5"/>
</dbReference>
<dbReference type="PROSITE" id="PS00626">
    <property type="entry name" value="RCC1_2"/>
    <property type="match status" value="1"/>
</dbReference>
<protein>
    <submittedName>
        <fullName evidence="3">Regulator of chromosome condensation</fullName>
    </submittedName>
</protein>
<dbReference type="PANTHER" id="PTHR46207">
    <property type="entry name" value="PROTEIN RCC2"/>
    <property type="match status" value="1"/>
</dbReference>
<dbReference type="EMBL" id="KZ155791">
    <property type="protein sequence ID" value="OUS45163.1"/>
    <property type="molecule type" value="Genomic_DNA"/>
</dbReference>
<dbReference type="InterPro" id="IPR028641">
    <property type="entry name" value="RCC2"/>
</dbReference>
<dbReference type="InterPro" id="IPR000408">
    <property type="entry name" value="Reg_chr_condens"/>
</dbReference>
<feature type="repeat" description="RCC1" evidence="1">
    <location>
        <begin position="272"/>
        <end position="328"/>
    </location>
</feature>
<dbReference type="AlphaFoldDB" id="A0A1Y5IAS8"/>
<dbReference type="Proteomes" id="UP000195557">
    <property type="component" value="Unassembled WGS sequence"/>
</dbReference>
<dbReference type="InterPro" id="IPR009091">
    <property type="entry name" value="RCC1/BLIP-II"/>
</dbReference>
<sequence length="463" mass="49466">MCIDIRHGPLGPVAIDDVRSPRLGLIPLYDDARAMSTPIVDAPRAIEGGRIGELAYAGATDYARVGRGKTNPDGHRPDLTEPHAYEALRDGRLWTWGRNERGQLGHGDRTTRGAPTEVRALRELDVKCVSVACGKSHTAVVCSNGDVYGFGSNKQGQIGCGTMKKVMKKGDAEDDKLTPVKALVANGASVSCGGEFTAVLTRDGEVFTYGLPQYGQLGHGTDHEYNTSASSIKIVYEPQPHPKRVVANGFGERKIVKLSCGVNHVACFDDAGKIWTWGFGGYGRLGHRVQKDEFAPKMVEIQGGDRNLCPADAVIGAGSTSTFVSALQGQLYAFGKIKTTGDNLMYPTPFMDLQGWVLRDFSAGNVTFAACAEKSAVTWGGGQYGELGYGPKGKKSSANPDLVPSLEGKRTYAVACGVGYTLFLVDKEDAKDLPRFTPAPDDEPGKKVKAAPAKGPVAKKQKK</sequence>
<feature type="repeat" description="RCC1" evidence="1">
    <location>
        <begin position="374"/>
        <end position="427"/>
    </location>
</feature>
<organism evidence="3">
    <name type="scientific">Ostreococcus tauri</name>
    <name type="common">Marine green alga</name>
    <dbReference type="NCBI Taxonomy" id="70448"/>
    <lineage>
        <taxon>Eukaryota</taxon>
        <taxon>Viridiplantae</taxon>
        <taxon>Chlorophyta</taxon>
        <taxon>Mamiellophyceae</taxon>
        <taxon>Mamiellales</taxon>
        <taxon>Bathycoccaceae</taxon>
        <taxon>Ostreococcus</taxon>
    </lineage>
</organism>
<accession>A0A1Y5IAS8</accession>
<dbReference type="Pfam" id="PF00415">
    <property type="entry name" value="RCC1"/>
    <property type="match status" value="5"/>
</dbReference>
<gene>
    <name evidence="3" type="ORF">BE221DRAFT_170402</name>
</gene>
<name>A0A1Y5IAS8_OSTTA</name>
<feature type="repeat" description="RCC1" evidence="1">
    <location>
        <begin position="145"/>
        <end position="203"/>
    </location>
</feature>
<dbReference type="GO" id="GO:0031267">
    <property type="term" value="F:small GTPase binding"/>
    <property type="evidence" value="ECO:0007669"/>
    <property type="project" value="TreeGrafter"/>
</dbReference>
<proteinExistence type="predicted"/>
<reference evidence="3" key="1">
    <citation type="submission" date="2017-04" db="EMBL/GenBank/DDBJ databases">
        <title>Population genomics of picophytoplankton unveils novel chromosome hypervariability.</title>
        <authorList>
            <consortium name="DOE Joint Genome Institute"/>
            <person name="Blanc-Mathieu R."/>
            <person name="Krasovec M."/>
            <person name="Hebrard M."/>
            <person name="Yau S."/>
            <person name="Desgranges E."/>
            <person name="Martin J."/>
            <person name="Schackwitz W."/>
            <person name="Kuo A."/>
            <person name="Salin G."/>
            <person name="Donnadieu C."/>
            <person name="Desdevises Y."/>
            <person name="Sanchez-Ferandin S."/>
            <person name="Moreau H."/>
            <person name="Rivals E."/>
            <person name="Grigoriev I.V."/>
            <person name="Grimsley N."/>
            <person name="Eyre-Walker A."/>
            <person name="Piganeau G."/>
        </authorList>
    </citation>
    <scope>NUCLEOTIDE SEQUENCE [LARGE SCALE GENOMIC DNA]</scope>
    <source>
        <strain evidence="3">RCC 1115</strain>
    </source>
</reference>
<feature type="repeat" description="RCC1" evidence="1">
    <location>
        <begin position="204"/>
        <end position="271"/>
    </location>
</feature>
<dbReference type="GO" id="GO:0016020">
    <property type="term" value="C:membrane"/>
    <property type="evidence" value="ECO:0007669"/>
    <property type="project" value="TreeGrafter"/>
</dbReference>
<feature type="region of interest" description="Disordered" evidence="2">
    <location>
        <begin position="433"/>
        <end position="463"/>
    </location>
</feature>
<feature type="repeat" description="RCC1" evidence="1">
    <location>
        <begin position="91"/>
        <end position="144"/>
    </location>
</feature>
<dbReference type="Gene3D" id="2.130.10.30">
    <property type="entry name" value="Regulator of chromosome condensation 1/beta-lactamase-inhibitor protein II"/>
    <property type="match status" value="2"/>
</dbReference>
<dbReference type="PRINTS" id="PR00633">
    <property type="entry name" value="RCCNDNSATION"/>
</dbReference>
<evidence type="ECO:0000313" key="3">
    <source>
        <dbReference type="EMBL" id="OUS45163.1"/>
    </source>
</evidence>
<evidence type="ECO:0000256" key="1">
    <source>
        <dbReference type="PROSITE-ProRule" id="PRU00235"/>
    </source>
</evidence>
<dbReference type="SUPFAM" id="SSF50985">
    <property type="entry name" value="RCC1/BLIP-II"/>
    <property type="match status" value="1"/>
</dbReference>
<dbReference type="eggNOG" id="KOG1427">
    <property type="taxonomic scope" value="Eukaryota"/>
</dbReference>